<reference evidence="7" key="1">
    <citation type="journal article" date="2020" name="New Phytol.">
        <title>Comparative genomics reveals dynamic genome evolution in host specialist ectomycorrhizal fungi.</title>
        <authorList>
            <person name="Lofgren L.A."/>
            <person name="Nguyen N.H."/>
            <person name="Vilgalys R."/>
            <person name="Ruytinx J."/>
            <person name="Liao H.L."/>
            <person name="Branco S."/>
            <person name="Kuo A."/>
            <person name="LaButti K."/>
            <person name="Lipzen A."/>
            <person name="Andreopoulos W."/>
            <person name="Pangilinan J."/>
            <person name="Riley R."/>
            <person name="Hundley H."/>
            <person name="Na H."/>
            <person name="Barry K."/>
            <person name="Grigoriev I.V."/>
            <person name="Stajich J.E."/>
            <person name="Kennedy P.G."/>
        </authorList>
    </citation>
    <scope>NUCLEOTIDE SEQUENCE</scope>
    <source>
        <strain evidence="7">S12</strain>
    </source>
</reference>
<dbReference type="PROSITE" id="PS50089">
    <property type="entry name" value="ZF_RING_2"/>
    <property type="match status" value="1"/>
</dbReference>
<dbReference type="SUPFAM" id="SSF57850">
    <property type="entry name" value="RING/U-box"/>
    <property type="match status" value="1"/>
</dbReference>
<comment type="caution">
    <text evidence="7">The sequence shown here is derived from an EMBL/GenBank/DDBJ whole genome shotgun (WGS) entry which is preliminary data.</text>
</comment>
<dbReference type="Pfam" id="PF13923">
    <property type="entry name" value="zf-C3HC4_2"/>
    <property type="match status" value="1"/>
</dbReference>
<dbReference type="OrthoDB" id="2655948at2759"/>
<evidence type="ECO:0000313" key="7">
    <source>
        <dbReference type="EMBL" id="KAG1785176.1"/>
    </source>
</evidence>
<organism evidence="7 8">
    <name type="scientific">Suillus plorans</name>
    <dbReference type="NCBI Taxonomy" id="116603"/>
    <lineage>
        <taxon>Eukaryota</taxon>
        <taxon>Fungi</taxon>
        <taxon>Dikarya</taxon>
        <taxon>Basidiomycota</taxon>
        <taxon>Agaricomycotina</taxon>
        <taxon>Agaricomycetes</taxon>
        <taxon>Agaricomycetidae</taxon>
        <taxon>Boletales</taxon>
        <taxon>Suillineae</taxon>
        <taxon>Suillaceae</taxon>
        <taxon>Suillus</taxon>
    </lineage>
</organism>
<feature type="region of interest" description="Disordered" evidence="5">
    <location>
        <begin position="1"/>
        <end position="49"/>
    </location>
</feature>
<protein>
    <recommendedName>
        <fullName evidence="6">RING-type domain-containing protein</fullName>
    </recommendedName>
</protein>
<feature type="domain" description="RING-type" evidence="6">
    <location>
        <begin position="123"/>
        <end position="159"/>
    </location>
</feature>
<keyword evidence="2 4" id="KW-0863">Zinc-finger</keyword>
<name>A0A9P7DB03_9AGAM</name>
<dbReference type="InterPro" id="IPR013083">
    <property type="entry name" value="Znf_RING/FYVE/PHD"/>
</dbReference>
<gene>
    <name evidence="7" type="ORF">HD556DRAFT_1450999</name>
</gene>
<dbReference type="InterPro" id="IPR017907">
    <property type="entry name" value="Znf_RING_CS"/>
</dbReference>
<proteinExistence type="predicted"/>
<dbReference type="Proteomes" id="UP000719766">
    <property type="component" value="Unassembled WGS sequence"/>
</dbReference>
<keyword evidence="1" id="KW-0479">Metal-binding</keyword>
<evidence type="ECO:0000256" key="1">
    <source>
        <dbReference type="ARBA" id="ARBA00022723"/>
    </source>
</evidence>
<dbReference type="GO" id="GO:0008270">
    <property type="term" value="F:zinc ion binding"/>
    <property type="evidence" value="ECO:0007669"/>
    <property type="project" value="UniProtKB-KW"/>
</dbReference>
<sequence length="254" mass="28812">MPPSRSESSDRQKQVKKPYNLRSSPSKSKSSLPGSCSSSPTSSTLSMSSNDSDELSFLHLEIRTACKSVSKVKALLSNDIKQLRKASTICVELAKTRRERDNITALNQDVWVKLQAADKALQCPVCHDVIDRPFMVVECRHTYCYNCLVTWFHQCIRNRLHYREEKVPEKFKNHLEPFTKADIQMLCDGRDSILPGRFYECPMCRVFISDAPIEIPVFRDVVSAIAEALGPDVQLADQTKPADPTAPWVIFFEK</sequence>
<evidence type="ECO:0000256" key="4">
    <source>
        <dbReference type="PROSITE-ProRule" id="PRU00175"/>
    </source>
</evidence>
<dbReference type="EMBL" id="JABBWE010000117">
    <property type="protein sequence ID" value="KAG1785176.1"/>
    <property type="molecule type" value="Genomic_DNA"/>
</dbReference>
<dbReference type="Gene3D" id="3.30.40.10">
    <property type="entry name" value="Zinc/RING finger domain, C3HC4 (zinc finger)"/>
    <property type="match status" value="1"/>
</dbReference>
<dbReference type="SMART" id="SM00184">
    <property type="entry name" value="RING"/>
    <property type="match status" value="1"/>
</dbReference>
<keyword evidence="8" id="KW-1185">Reference proteome</keyword>
<dbReference type="PROSITE" id="PS00518">
    <property type="entry name" value="ZF_RING_1"/>
    <property type="match status" value="1"/>
</dbReference>
<dbReference type="GeneID" id="64601627"/>
<evidence type="ECO:0000256" key="3">
    <source>
        <dbReference type="ARBA" id="ARBA00022833"/>
    </source>
</evidence>
<evidence type="ECO:0000256" key="2">
    <source>
        <dbReference type="ARBA" id="ARBA00022771"/>
    </source>
</evidence>
<accession>A0A9P7DB03</accession>
<keyword evidence="3" id="KW-0862">Zinc</keyword>
<evidence type="ECO:0000313" key="8">
    <source>
        <dbReference type="Proteomes" id="UP000719766"/>
    </source>
</evidence>
<evidence type="ECO:0000259" key="6">
    <source>
        <dbReference type="PROSITE" id="PS50089"/>
    </source>
</evidence>
<dbReference type="AlphaFoldDB" id="A0A9P7DB03"/>
<dbReference type="RefSeq" id="XP_041152661.1">
    <property type="nucleotide sequence ID" value="XM_041307863.1"/>
</dbReference>
<feature type="compositionally biased region" description="Low complexity" evidence="5">
    <location>
        <begin position="23"/>
        <end position="49"/>
    </location>
</feature>
<dbReference type="InterPro" id="IPR001841">
    <property type="entry name" value="Znf_RING"/>
</dbReference>
<evidence type="ECO:0000256" key="5">
    <source>
        <dbReference type="SAM" id="MobiDB-lite"/>
    </source>
</evidence>